<evidence type="ECO:0000313" key="1">
    <source>
        <dbReference type="EMBL" id="MEZ3162882.1"/>
    </source>
</evidence>
<accession>A0ABD5M228</accession>
<reference evidence="1 2" key="1">
    <citation type="submission" date="2024-06" db="EMBL/GenBank/DDBJ databases">
        <title>Halorubrum miltondacostae sp. nov., a potential PHA producer isolated from an inland solar saltern in Rio Maior, Portugal.</title>
        <authorList>
            <person name="Albuquerque L."/>
            <person name="Viver T."/>
            <person name="Barroso C."/>
            <person name="Claudino R."/>
            <person name="Galvan M."/>
            <person name="Simoes G."/>
            <person name="Lobo Da Cunha A."/>
            <person name="Egas C."/>
        </authorList>
    </citation>
    <scope>NUCLEOTIDE SEQUENCE [LARGE SCALE GENOMIC DNA]</scope>
    <source>
        <strain evidence="1 2">RMP-11</strain>
    </source>
</reference>
<organism evidence="1 2">
    <name type="scientific">Halorubrum miltondacostae</name>
    <dbReference type="NCBI Taxonomy" id="3076378"/>
    <lineage>
        <taxon>Archaea</taxon>
        <taxon>Methanobacteriati</taxon>
        <taxon>Methanobacteriota</taxon>
        <taxon>Stenosarchaea group</taxon>
        <taxon>Halobacteria</taxon>
        <taxon>Halobacteriales</taxon>
        <taxon>Haloferacaceae</taxon>
        <taxon>Halorubrum</taxon>
    </lineage>
</organism>
<keyword evidence="2" id="KW-1185">Reference proteome</keyword>
<dbReference type="Proteomes" id="UP001567572">
    <property type="component" value="Unassembled WGS sequence"/>
</dbReference>
<dbReference type="EMBL" id="JBEDNY010000001">
    <property type="protein sequence ID" value="MEZ3162882.1"/>
    <property type="molecule type" value="Genomic_DNA"/>
</dbReference>
<gene>
    <name evidence="1" type="ORF">ABNG04_03150</name>
</gene>
<comment type="caution">
    <text evidence="1">The sequence shown here is derived from an EMBL/GenBank/DDBJ whole genome shotgun (WGS) entry which is preliminary data.</text>
</comment>
<dbReference type="AlphaFoldDB" id="A0ABD5M228"/>
<sequence>MNAVYYFESLYVQDQRGPDATAAAAERLRSRVDELLGELS</sequence>
<proteinExistence type="predicted"/>
<evidence type="ECO:0000313" key="2">
    <source>
        <dbReference type="Proteomes" id="UP001567572"/>
    </source>
</evidence>
<protein>
    <submittedName>
        <fullName evidence="1">Uncharacterized protein</fullName>
    </submittedName>
</protein>
<name>A0ABD5M228_9EURY</name>
<dbReference type="RefSeq" id="WP_371159966.1">
    <property type="nucleotide sequence ID" value="NZ_JBEDNX010000001.1"/>
</dbReference>